<comment type="subcellular location">
    <subcellularLocation>
        <location evidence="1">Nucleus</location>
    </subcellularLocation>
</comment>
<feature type="non-terminal residue" evidence="6">
    <location>
        <position position="1"/>
    </location>
</feature>
<dbReference type="EMBL" id="JASSZA010000011">
    <property type="protein sequence ID" value="KAK2099115.1"/>
    <property type="molecule type" value="Genomic_DNA"/>
</dbReference>
<dbReference type="Pfam" id="PF01101">
    <property type="entry name" value="HMG14_17"/>
    <property type="match status" value="1"/>
</dbReference>
<keyword evidence="7" id="KW-1185">Reference proteome</keyword>
<accession>A0ABQ9UQN5</accession>
<proteinExistence type="inferred from homology"/>
<dbReference type="Proteomes" id="UP001266305">
    <property type="component" value="Unassembled WGS sequence"/>
</dbReference>
<feature type="compositionally biased region" description="Polar residues" evidence="5">
    <location>
        <begin position="1"/>
        <end position="13"/>
    </location>
</feature>
<feature type="non-terminal residue" evidence="6">
    <location>
        <position position="109"/>
    </location>
</feature>
<reference evidence="6 7" key="1">
    <citation type="submission" date="2023-05" db="EMBL/GenBank/DDBJ databases">
        <title>B98-5 Cell Line De Novo Hybrid Assembly: An Optical Mapping Approach.</title>
        <authorList>
            <person name="Kananen K."/>
            <person name="Auerbach J.A."/>
            <person name="Kautto E."/>
            <person name="Blachly J.S."/>
        </authorList>
    </citation>
    <scope>NUCLEOTIDE SEQUENCE [LARGE SCALE GENOMIC DNA]</scope>
    <source>
        <strain evidence="6">B95-8</strain>
        <tissue evidence="6">Cell line</tissue>
    </source>
</reference>
<dbReference type="PRINTS" id="PR00925">
    <property type="entry name" value="NONHISHMG17"/>
</dbReference>
<feature type="compositionally biased region" description="Basic residues" evidence="5">
    <location>
        <begin position="65"/>
        <end position="81"/>
    </location>
</feature>
<evidence type="ECO:0000313" key="7">
    <source>
        <dbReference type="Proteomes" id="UP001266305"/>
    </source>
</evidence>
<organism evidence="6 7">
    <name type="scientific">Saguinus oedipus</name>
    <name type="common">Cotton-top tamarin</name>
    <name type="synonym">Oedipomidas oedipus</name>
    <dbReference type="NCBI Taxonomy" id="9490"/>
    <lineage>
        <taxon>Eukaryota</taxon>
        <taxon>Metazoa</taxon>
        <taxon>Chordata</taxon>
        <taxon>Craniata</taxon>
        <taxon>Vertebrata</taxon>
        <taxon>Euteleostomi</taxon>
        <taxon>Mammalia</taxon>
        <taxon>Eutheria</taxon>
        <taxon>Euarchontoglires</taxon>
        <taxon>Primates</taxon>
        <taxon>Haplorrhini</taxon>
        <taxon>Platyrrhini</taxon>
        <taxon>Cebidae</taxon>
        <taxon>Callitrichinae</taxon>
        <taxon>Saguinus</taxon>
    </lineage>
</organism>
<gene>
    <name evidence="6" type="ORF">P7K49_024566</name>
</gene>
<name>A0ABQ9UQN5_SAGOE</name>
<evidence type="ECO:0000256" key="5">
    <source>
        <dbReference type="SAM" id="MobiDB-lite"/>
    </source>
</evidence>
<sequence length="109" mass="12253">TSGNRQVALQPSFTKAHDAPQPSGTRGNSPAERVVKEEPKRRLMRLSDKPAPAKVQTKPKEAARKNHPQTKKLQTKGKTGAKGKQVEVAKQETKDLKIYLQKMERLKMR</sequence>
<protein>
    <submittedName>
        <fullName evidence="6">Uncharacterized protein</fullName>
    </submittedName>
</protein>
<feature type="compositionally biased region" description="Basic and acidic residues" evidence="5">
    <location>
        <begin position="33"/>
        <end position="48"/>
    </location>
</feature>
<keyword evidence="3" id="KW-0238">DNA-binding</keyword>
<dbReference type="SMART" id="SM00527">
    <property type="entry name" value="HMG17"/>
    <property type="match status" value="1"/>
</dbReference>
<dbReference type="InterPro" id="IPR000079">
    <property type="entry name" value="HMGN_fam"/>
</dbReference>
<evidence type="ECO:0000256" key="2">
    <source>
        <dbReference type="ARBA" id="ARBA00007696"/>
    </source>
</evidence>
<comment type="similarity">
    <text evidence="2">Belongs to the HMGN family.</text>
</comment>
<keyword evidence="4" id="KW-0539">Nucleus</keyword>
<evidence type="ECO:0000256" key="1">
    <source>
        <dbReference type="ARBA" id="ARBA00004123"/>
    </source>
</evidence>
<evidence type="ECO:0000256" key="3">
    <source>
        <dbReference type="ARBA" id="ARBA00023125"/>
    </source>
</evidence>
<dbReference type="PANTHER" id="PTHR23087:SF12">
    <property type="entry name" value="NON-HISTONE CHROMOSOMAL PROTEIN HMG-14"/>
    <property type="match status" value="1"/>
</dbReference>
<evidence type="ECO:0000313" key="6">
    <source>
        <dbReference type="EMBL" id="KAK2099115.1"/>
    </source>
</evidence>
<comment type="caution">
    <text evidence="6">The sequence shown here is derived from an EMBL/GenBank/DDBJ whole genome shotgun (WGS) entry which is preliminary data.</text>
</comment>
<dbReference type="PANTHER" id="PTHR23087">
    <property type="entry name" value="NONHISTONE CHROMOSOMAL PROTEIN HMG"/>
    <property type="match status" value="1"/>
</dbReference>
<feature type="region of interest" description="Disordered" evidence="5">
    <location>
        <begin position="1"/>
        <end position="90"/>
    </location>
</feature>
<evidence type="ECO:0000256" key="4">
    <source>
        <dbReference type="ARBA" id="ARBA00023242"/>
    </source>
</evidence>